<evidence type="ECO:0000256" key="1">
    <source>
        <dbReference type="SAM" id="MobiDB-lite"/>
    </source>
</evidence>
<feature type="compositionally biased region" description="Acidic residues" evidence="1">
    <location>
        <begin position="89"/>
        <end position="98"/>
    </location>
</feature>
<evidence type="ECO:0000313" key="2">
    <source>
        <dbReference type="EMBL" id="KAK8860692.1"/>
    </source>
</evidence>
<dbReference type="Gene3D" id="1.10.246.60">
    <property type="entry name" value="Eukaryotic translation initiation factor 3 like domains"/>
    <property type="match status" value="1"/>
</dbReference>
<protein>
    <recommendedName>
        <fullName evidence="4">Eukaryotic translation initiation factor 3 30 kDa subunit</fullName>
    </recommendedName>
</protein>
<sequence>MSKLQKMEPKTPQEYEDFADTLGEHCQKFSDKLPYKDFVKNLIDALCESLPPEKITEIGNHVHRFQQTRSREEKSGDVQYHLRQAPADGDSEGDDDDLGQTNLYDDFM</sequence>
<organism evidence="2 3">
    <name type="scientific">Tritrichomonas musculus</name>
    <dbReference type="NCBI Taxonomy" id="1915356"/>
    <lineage>
        <taxon>Eukaryota</taxon>
        <taxon>Metamonada</taxon>
        <taxon>Parabasalia</taxon>
        <taxon>Tritrichomonadida</taxon>
        <taxon>Tritrichomonadidae</taxon>
        <taxon>Tritrichomonas</taxon>
    </lineage>
</organism>
<proteinExistence type="predicted"/>
<evidence type="ECO:0000313" key="3">
    <source>
        <dbReference type="Proteomes" id="UP001470230"/>
    </source>
</evidence>
<comment type="caution">
    <text evidence="2">The sequence shown here is derived from an EMBL/GenBank/DDBJ whole genome shotgun (WGS) entry which is preliminary data.</text>
</comment>
<accession>A0ABR2ID32</accession>
<reference evidence="2 3" key="1">
    <citation type="submission" date="2024-04" db="EMBL/GenBank/DDBJ databases">
        <title>Tritrichomonas musculus Genome.</title>
        <authorList>
            <person name="Alves-Ferreira E."/>
            <person name="Grigg M."/>
            <person name="Lorenzi H."/>
            <person name="Galac M."/>
        </authorList>
    </citation>
    <scope>NUCLEOTIDE SEQUENCE [LARGE SCALE GENOMIC DNA]</scope>
    <source>
        <strain evidence="2 3">EAF2021</strain>
    </source>
</reference>
<keyword evidence="3" id="KW-1185">Reference proteome</keyword>
<dbReference type="InterPro" id="IPR023194">
    <property type="entry name" value="eIF3-like_dom_sf"/>
</dbReference>
<dbReference type="Proteomes" id="UP001470230">
    <property type="component" value="Unassembled WGS sequence"/>
</dbReference>
<dbReference type="EMBL" id="JAPFFF010000018">
    <property type="protein sequence ID" value="KAK8860692.1"/>
    <property type="molecule type" value="Genomic_DNA"/>
</dbReference>
<evidence type="ECO:0008006" key="4">
    <source>
        <dbReference type="Google" id="ProtNLM"/>
    </source>
</evidence>
<feature type="region of interest" description="Disordered" evidence="1">
    <location>
        <begin position="65"/>
        <end position="108"/>
    </location>
</feature>
<gene>
    <name evidence="2" type="ORF">M9Y10_012357</name>
</gene>
<dbReference type="InterPro" id="IPR013906">
    <property type="entry name" value="eIF3j"/>
</dbReference>
<dbReference type="Pfam" id="PF08597">
    <property type="entry name" value="eIF3_subunit"/>
    <property type="match status" value="1"/>
</dbReference>
<name>A0ABR2ID32_9EUKA</name>